<keyword evidence="7 12" id="KW-1005">Bacterial flagellum biogenesis</keyword>
<dbReference type="NCBIfam" id="TIGR00328">
    <property type="entry name" value="flhB"/>
    <property type="match status" value="1"/>
</dbReference>
<keyword evidence="10 12" id="KW-0472">Membrane</keyword>
<proteinExistence type="inferred from homology"/>
<comment type="caution">
    <text evidence="13">The sequence shown here is derived from an EMBL/GenBank/DDBJ whole genome shotgun (WGS) entry which is preliminary data.</text>
</comment>
<dbReference type="Gene3D" id="6.10.250.2080">
    <property type="match status" value="1"/>
</dbReference>
<dbReference type="SUPFAM" id="SSF160544">
    <property type="entry name" value="EscU C-terminal domain-like"/>
    <property type="match status" value="1"/>
</dbReference>
<keyword evidence="4 12" id="KW-0813">Transport</keyword>
<evidence type="ECO:0000256" key="6">
    <source>
        <dbReference type="ARBA" id="ARBA00022692"/>
    </source>
</evidence>
<dbReference type="InterPro" id="IPR006135">
    <property type="entry name" value="T3SS_substrate_exporter"/>
</dbReference>
<organism evidence="13 14">
    <name type="scientific">Anoxynatronum sibiricum</name>
    <dbReference type="NCBI Taxonomy" id="210623"/>
    <lineage>
        <taxon>Bacteria</taxon>
        <taxon>Bacillati</taxon>
        <taxon>Bacillota</taxon>
        <taxon>Clostridia</taxon>
        <taxon>Eubacteriales</taxon>
        <taxon>Clostridiaceae</taxon>
        <taxon>Anoxynatronum</taxon>
    </lineage>
</organism>
<evidence type="ECO:0000256" key="10">
    <source>
        <dbReference type="ARBA" id="ARBA00023136"/>
    </source>
</evidence>
<evidence type="ECO:0000256" key="3">
    <source>
        <dbReference type="ARBA" id="ARBA00021622"/>
    </source>
</evidence>
<evidence type="ECO:0000256" key="1">
    <source>
        <dbReference type="ARBA" id="ARBA00004651"/>
    </source>
</evidence>
<keyword evidence="6 12" id="KW-0812">Transmembrane</keyword>
<evidence type="ECO:0000256" key="11">
    <source>
        <dbReference type="ARBA" id="ARBA00023225"/>
    </source>
</evidence>
<keyword evidence="13" id="KW-0969">Cilium</keyword>
<feature type="transmembrane region" description="Helical" evidence="12">
    <location>
        <begin position="91"/>
        <end position="124"/>
    </location>
</feature>
<reference evidence="13 14" key="1">
    <citation type="submission" date="2024-04" db="EMBL/GenBank/DDBJ databases">
        <title>Genome sequencing and metabolic network reconstruction of aminoacids and betaine degradation by Anoxynatronum sibiricum.</title>
        <authorList>
            <person name="Detkova E.N."/>
            <person name="Boltjanskaja Y.V."/>
            <person name="Mardanov A.V."/>
            <person name="Kevbrin V."/>
        </authorList>
    </citation>
    <scope>NUCLEOTIDE SEQUENCE [LARGE SCALE GENOMIC DNA]</scope>
    <source>
        <strain evidence="13 14">Z-7981</strain>
    </source>
</reference>
<dbReference type="Pfam" id="PF01312">
    <property type="entry name" value="Bac_export_2"/>
    <property type="match status" value="1"/>
</dbReference>
<keyword evidence="14" id="KW-1185">Reference proteome</keyword>
<dbReference type="PANTHER" id="PTHR30531">
    <property type="entry name" value="FLAGELLAR BIOSYNTHETIC PROTEIN FLHB"/>
    <property type="match status" value="1"/>
</dbReference>
<dbReference type="PANTHER" id="PTHR30531:SF12">
    <property type="entry name" value="FLAGELLAR BIOSYNTHETIC PROTEIN FLHB"/>
    <property type="match status" value="1"/>
</dbReference>
<evidence type="ECO:0000256" key="12">
    <source>
        <dbReference type="RuleBase" id="RU364091"/>
    </source>
</evidence>
<comment type="subcellular location">
    <subcellularLocation>
        <location evidence="1">Cell membrane</location>
        <topology evidence="1">Multi-pass membrane protein</topology>
    </subcellularLocation>
</comment>
<feature type="transmembrane region" description="Helical" evidence="12">
    <location>
        <begin position="45"/>
        <end position="71"/>
    </location>
</feature>
<dbReference type="RefSeq" id="WP_343184789.1">
    <property type="nucleotide sequence ID" value="NZ_JBCITM010000002.1"/>
</dbReference>
<feature type="transmembrane region" description="Helical" evidence="12">
    <location>
        <begin position="154"/>
        <end position="173"/>
    </location>
</feature>
<keyword evidence="13" id="KW-0966">Cell projection</keyword>
<keyword evidence="13" id="KW-0282">Flagellum</keyword>
<keyword evidence="11 12" id="KW-1006">Bacterial flagellum protein export</keyword>
<keyword evidence="9 12" id="KW-1133">Transmembrane helix</keyword>
<accession>A0ABU9VQI4</accession>
<comment type="similarity">
    <text evidence="2 12">Belongs to the type III secretion exporter family.</text>
</comment>
<evidence type="ECO:0000256" key="7">
    <source>
        <dbReference type="ARBA" id="ARBA00022795"/>
    </source>
</evidence>
<protein>
    <recommendedName>
        <fullName evidence="3 12">Flagellar biosynthetic protein FlhB</fullName>
    </recommendedName>
</protein>
<gene>
    <name evidence="12 13" type="primary">flhB</name>
    <name evidence="13" type="ORF">AAIG11_03005</name>
</gene>
<evidence type="ECO:0000256" key="2">
    <source>
        <dbReference type="ARBA" id="ARBA00010690"/>
    </source>
</evidence>
<evidence type="ECO:0000313" key="14">
    <source>
        <dbReference type="Proteomes" id="UP001407405"/>
    </source>
</evidence>
<evidence type="ECO:0000256" key="4">
    <source>
        <dbReference type="ARBA" id="ARBA00022448"/>
    </source>
</evidence>
<keyword evidence="5 12" id="KW-1003">Cell membrane</keyword>
<evidence type="ECO:0000313" key="13">
    <source>
        <dbReference type="EMBL" id="MEN1759432.1"/>
    </source>
</evidence>
<dbReference type="PRINTS" id="PR00950">
    <property type="entry name" value="TYPE3IMSPROT"/>
</dbReference>
<evidence type="ECO:0000256" key="5">
    <source>
        <dbReference type="ARBA" id="ARBA00022475"/>
    </source>
</evidence>
<dbReference type="Proteomes" id="UP001407405">
    <property type="component" value="Unassembled WGS sequence"/>
</dbReference>
<feature type="transmembrane region" description="Helical" evidence="12">
    <location>
        <begin position="193"/>
        <end position="219"/>
    </location>
</feature>
<dbReference type="InterPro" id="IPR029025">
    <property type="entry name" value="T3SS_substrate_exporter_C"/>
</dbReference>
<dbReference type="Gene3D" id="3.40.1690.10">
    <property type="entry name" value="secretion proteins EscU"/>
    <property type="match status" value="1"/>
</dbReference>
<comment type="function">
    <text evidence="12">Required for formation of the rod structure in the basal body of the flagellar apparatus. Together with FliI and FliH, may constitute the export apparatus of flagellin.</text>
</comment>
<evidence type="ECO:0000256" key="9">
    <source>
        <dbReference type="ARBA" id="ARBA00022989"/>
    </source>
</evidence>
<evidence type="ECO:0000256" key="8">
    <source>
        <dbReference type="ARBA" id="ARBA00022927"/>
    </source>
</evidence>
<name>A0ABU9VQI4_9CLOT</name>
<dbReference type="InterPro" id="IPR006136">
    <property type="entry name" value="FlhB"/>
</dbReference>
<dbReference type="EMBL" id="JBCITM010000002">
    <property type="protein sequence ID" value="MEN1759432.1"/>
    <property type="molecule type" value="Genomic_DNA"/>
</dbReference>
<keyword evidence="8 12" id="KW-0653">Protein transport</keyword>
<sequence>MEWSINLQLFAEDEKTEKATPRKRKKAREEGQVLQSREINTSLTLLAAFVLLFLLSSHYGSTMMNVSHYVFDEFMLGDHLFTIKNIQSLTLTLITSILIMTMPLALVVLVIGVTCSFLQVGFLITSKPLQPKLSKLNPIKGLKKLFSLEKVMELFKSLVKIFLIGFVIFRYIASQLGTIFSLMEREIHQSIAIVSQITLNIGLRAGAVLVLLAVLDYYYQKYEHEKKLKMSKQEVKDEHKQVEGDPKIKSKIRQKQMQISMRRMMQEIPKADVVITNPTHYAIAVKYAPEQYTAPVVVAKGQNLVAQNIKKIAEENGIPMVENRVLARVLYDTVEIGDLIPPDLYEAVAGVLAYVYQLDSKQMKEARR</sequence>